<reference evidence="1 2" key="1">
    <citation type="submission" date="2024-01" db="EMBL/GenBank/DDBJ databases">
        <title>The genomes of 5 underutilized Papilionoideae crops provide insights into root nodulation and disease resistance.</title>
        <authorList>
            <person name="Yuan L."/>
        </authorList>
    </citation>
    <scope>NUCLEOTIDE SEQUENCE [LARGE SCALE GENOMIC DNA]</scope>
    <source>
        <strain evidence="1">LY-2023</strain>
        <tissue evidence="1">Leaf</tissue>
    </source>
</reference>
<proteinExistence type="predicted"/>
<name>A0AAN9KMA0_CLITE</name>
<gene>
    <name evidence="1" type="ORF">RJT34_03789</name>
</gene>
<sequence>MTPRVHSYTCALNFKTVNFSSSNEFIFYMPAWMCRHRRNDDGECWICHHALAQVSQPNPFGDTSSLVGYD</sequence>
<organism evidence="1 2">
    <name type="scientific">Clitoria ternatea</name>
    <name type="common">Butterfly pea</name>
    <dbReference type="NCBI Taxonomy" id="43366"/>
    <lineage>
        <taxon>Eukaryota</taxon>
        <taxon>Viridiplantae</taxon>
        <taxon>Streptophyta</taxon>
        <taxon>Embryophyta</taxon>
        <taxon>Tracheophyta</taxon>
        <taxon>Spermatophyta</taxon>
        <taxon>Magnoliopsida</taxon>
        <taxon>eudicotyledons</taxon>
        <taxon>Gunneridae</taxon>
        <taxon>Pentapetalae</taxon>
        <taxon>rosids</taxon>
        <taxon>fabids</taxon>
        <taxon>Fabales</taxon>
        <taxon>Fabaceae</taxon>
        <taxon>Papilionoideae</taxon>
        <taxon>50 kb inversion clade</taxon>
        <taxon>NPAAA clade</taxon>
        <taxon>indigoferoid/millettioid clade</taxon>
        <taxon>Phaseoleae</taxon>
        <taxon>Clitoria</taxon>
    </lineage>
</organism>
<dbReference type="EMBL" id="JAYKXN010000001">
    <property type="protein sequence ID" value="KAK7319076.1"/>
    <property type="molecule type" value="Genomic_DNA"/>
</dbReference>
<dbReference type="Proteomes" id="UP001359559">
    <property type="component" value="Unassembled WGS sequence"/>
</dbReference>
<evidence type="ECO:0000313" key="1">
    <source>
        <dbReference type="EMBL" id="KAK7319076.1"/>
    </source>
</evidence>
<evidence type="ECO:0000313" key="2">
    <source>
        <dbReference type="Proteomes" id="UP001359559"/>
    </source>
</evidence>
<protein>
    <submittedName>
        <fullName evidence="1">Uncharacterized protein</fullName>
    </submittedName>
</protein>
<keyword evidence="2" id="KW-1185">Reference proteome</keyword>
<comment type="caution">
    <text evidence="1">The sequence shown here is derived from an EMBL/GenBank/DDBJ whole genome shotgun (WGS) entry which is preliminary data.</text>
</comment>
<dbReference type="AlphaFoldDB" id="A0AAN9KMA0"/>
<accession>A0AAN9KMA0</accession>